<feature type="compositionally biased region" description="Polar residues" evidence="1">
    <location>
        <begin position="561"/>
        <end position="587"/>
    </location>
</feature>
<feature type="region of interest" description="Disordered" evidence="1">
    <location>
        <begin position="521"/>
        <end position="587"/>
    </location>
</feature>
<dbReference type="Gene3D" id="1.20.5.340">
    <property type="match status" value="1"/>
</dbReference>
<feature type="compositionally biased region" description="Polar residues" evidence="1">
    <location>
        <begin position="1139"/>
        <end position="1154"/>
    </location>
</feature>
<feature type="region of interest" description="Disordered" evidence="1">
    <location>
        <begin position="402"/>
        <end position="464"/>
    </location>
</feature>
<feature type="region of interest" description="Disordered" evidence="1">
    <location>
        <begin position="1458"/>
        <end position="1480"/>
    </location>
</feature>
<feature type="compositionally biased region" description="Polar residues" evidence="1">
    <location>
        <begin position="865"/>
        <end position="876"/>
    </location>
</feature>
<organism evidence="2 3">
    <name type="scientific">Saccoglossus kowalevskii</name>
    <name type="common">Acorn worm</name>
    <dbReference type="NCBI Taxonomy" id="10224"/>
    <lineage>
        <taxon>Eukaryota</taxon>
        <taxon>Metazoa</taxon>
        <taxon>Hemichordata</taxon>
        <taxon>Enteropneusta</taxon>
        <taxon>Harrimaniidae</taxon>
        <taxon>Saccoglossus</taxon>
    </lineage>
</organism>
<evidence type="ECO:0000313" key="3">
    <source>
        <dbReference type="RefSeq" id="XP_002733654.1"/>
    </source>
</evidence>
<feature type="compositionally biased region" description="Polar residues" evidence="1">
    <location>
        <begin position="1464"/>
        <end position="1480"/>
    </location>
</feature>
<dbReference type="PANTHER" id="PTHR23039">
    <property type="entry name" value="NANCE-HORAN SYNDROME PROTEIN"/>
    <property type="match status" value="1"/>
</dbReference>
<feature type="region of interest" description="Disordered" evidence="1">
    <location>
        <begin position="922"/>
        <end position="964"/>
    </location>
</feature>
<dbReference type="PANTHER" id="PTHR23039:SF9">
    <property type="entry name" value="LOW QUALITY PROTEIN: NHS-LIKE PROTEIN 1"/>
    <property type="match status" value="1"/>
</dbReference>
<name>A0ABM0GN70_SACKO</name>
<feature type="region of interest" description="Disordered" evidence="1">
    <location>
        <begin position="741"/>
        <end position="816"/>
    </location>
</feature>
<feature type="compositionally biased region" description="Polar residues" evidence="1">
    <location>
        <begin position="521"/>
        <end position="533"/>
    </location>
</feature>
<dbReference type="InterPro" id="IPR024845">
    <property type="entry name" value="NHS-like"/>
</dbReference>
<feature type="region of interest" description="Disordered" evidence="1">
    <location>
        <begin position="483"/>
        <end position="509"/>
    </location>
</feature>
<proteinExistence type="predicted"/>
<feature type="region of interest" description="Disordered" evidence="1">
    <location>
        <begin position="1541"/>
        <end position="1561"/>
    </location>
</feature>
<protein>
    <submittedName>
        <fullName evidence="3">Chitinase-like protein PB1E7.04c-like</fullName>
    </submittedName>
</protein>
<feature type="region of interest" description="Disordered" evidence="1">
    <location>
        <begin position="1277"/>
        <end position="1304"/>
    </location>
</feature>
<evidence type="ECO:0000313" key="2">
    <source>
        <dbReference type="Proteomes" id="UP000694865"/>
    </source>
</evidence>
<dbReference type="RefSeq" id="XP_002733654.1">
    <property type="nucleotide sequence ID" value="XM_002733608.2"/>
</dbReference>
<feature type="compositionally biased region" description="Low complexity" evidence="1">
    <location>
        <begin position="1415"/>
        <end position="1434"/>
    </location>
</feature>
<feature type="compositionally biased region" description="Basic and acidic residues" evidence="1">
    <location>
        <begin position="752"/>
        <end position="763"/>
    </location>
</feature>
<feature type="region of interest" description="Disordered" evidence="1">
    <location>
        <begin position="1070"/>
        <end position="1103"/>
    </location>
</feature>
<feature type="compositionally biased region" description="Basic and acidic residues" evidence="1">
    <location>
        <begin position="1070"/>
        <end position="1081"/>
    </location>
</feature>
<feature type="compositionally biased region" description="Polar residues" evidence="1">
    <location>
        <begin position="935"/>
        <end position="964"/>
    </location>
</feature>
<feature type="compositionally biased region" description="Polar residues" evidence="1">
    <location>
        <begin position="497"/>
        <end position="509"/>
    </location>
</feature>
<feature type="compositionally biased region" description="Low complexity" evidence="1">
    <location>
        <begin position="797"/>
        <end position="807"/>
    </location>
</feature>
<reference evidence="3" key="1">
    <citation type="submission" date="2025-08" db="UniProtKB">
        <authorList>
            <consortium name="RefSeq"/>
        </authorList>
    </citation>
    <scope>IDENTIFICATION</scope>
    <source>
        <tissue evidence="3">Testes</tissue>
    </source>
</reference>
<feature type="compositionally biased region" description="Polar residues" evidence="1">
    <location>
        <begin position="1086"/>
        <end position="1102"/>
    </location>
</feature>
<dbReference type="GeneID" id="100372015"/>
<feature type="compositionally biased region" description="Low complexity" evidence="1">
    <location>
        <begin position="535"/>
        <end position="553"/>
    </location>
</feature>
<feature type="region of interest" description="Disordered" evidence="1">
    <location>
        <begin position="1411"/>
        <end position="1440"/>
    </location>
</feature>
<feature type="region of interest" description="Disordered" evidence="1">
    <location>
        <begin position="179"/>
        <end position="201"/>
    </location>
</feature>
<feature type="compositionally biased region" description="Low complexity" evidence="1">
    <location>
        <begin position="764"/>
        <end position="777"/>
    </location>
</feature>
<keyword evidence="2" id="KW-1185">Reference proteome</keyword>
<feature type="compositionally biased region" description="Polar residues" evidence="1">
    <location>
        <begin position="840"/>
        <end position="850"/>
    </location>
</feature>
<feature type="compositionally biased region" description="Basic and acidic residues" evidence="1">
    <location>
        <begin position="450"/>
        <end position="464"/>
    </location>
</feature>
<feature type="compositionally biased region" description="Basic and acidic residues" evidence="1">
    <location>
        <begin position="1550"/>
        <end position="1561"/>
    </location>
</feature>
<evidence type="ECO:0000256" key="1">
    <source>
        <dbReference type="SAM" id="MobiDB-lite"/>
    </source>
</evidence>
<feature type="region of interest" description="Disordered" evidence="1">
    <location>
        <begin position="840"/>
        <end position="876"/>
    </location>
</feature>
<dbReference type="Pfam" id="PF15273">
    <property type="entry name" value="NHS"/>
    <property type="match status" value="1"/>
</dbReference>
<feature type="region of interest" description="Disordered" evidence="1">
    <location>
        <begin position="1120"/>
        <end position="1163"/>
    </location>
</feature>
<feature type="compositionally biased region" description="Low complexity" evidence="1">
    <location>
        <begin position="402"/>
        <end position="414"/>
    </location>
</feature>
<gene>
    <name evidence="3" type="primary">LOC100372015</name>
</gene>
<sequence length="1561" mass="170424">MPFVKRKVLPVALSKKPLDKSISNELEAVTNNTLCGVLHQLSSLSKHAVAIFDDITSEAKLIQHRSARLHSRVTNLEDLVKCMDAKSVKVRLNGSVNGHAVAAMAHQIASKLESGLLSLPENLITQLSAQLWEAVTSGDKEKTCSAYNEHVWDWVLYNFNQQSHDTVFINVCKPTARIPPPKQRAGRFAGTPKAGRPHSDGDLLEEQLRRRAKSPLPTPEEVIRRNVMPSSVISIDTTGTGFDRMVSFRRSLQLSDVKYLRRGKNRRSYRKRRCTISGFSDMMKLNMSWDRLGLDSSTSSFTDQSDYPFRRAAFYGSIDRRRIHSAYAAAPISLPDVSRISIDDRTINDSLPSMNSELTLATSHGPGNVSHSPLHYADAPITTAMADDVFWRNVVVRSNSVTSSSLATPASSESALDKQWVASSARRRPRSLEFTPITHEPDDVQTPKNDNVEPVDREKDSSDKIDAVTAALSGEFITAVKLRTTKPSMSKEERRSSSGNWSGTDSTRNSINSEQLLEIARTSSNSPSDSAVSLDSDAQTTDSDVQTTSSRSTEIVRSDSDSTLNNDTADNTPTSSVLNTPTSEFSPVKSSFTAIDTETWLQMVAKENTQNKKLYDFPMMDDESVTSVTDSMTSSCTLTNSITESTTDTLTNSVAESMADTLTGGSVTDSLTDNASDLTDSVTTDGASSDVSSIDLEYYLGSNAPEYHESDSSVYSVDTDGYYTSMRLDCGIKDYKAQVKVGNKSTAPPPPVRRDSFSPDKKMMMSSSSSSPNFSSPEIGNNAHSRDNLPSGVTKGSNSTLNSTLSSECESDTADVSSPMHSGLYTLCFQGTSSADSSFSEKVMSTSNSTEGGGNTSDVPDDGENTPTSEHPPTSVFSNNVLEHKIQNISLQQNNNIESPPMKSYSRDKMKSARAAFFGFEESADQSSDIEKSTAKTTTSLSNMKTTRPHSQNITNTSASPMNALNTTSVVTPSLTTPNNSDSNSFSWIQDSNTSNISMDDVASVSTYALEDPNENNSCSTFISTKQAADMESPDNCENKNHSENSNGLSVYPESYKAAKLSFFSNLRSSADKKEKAVDKGKKQRPQSLDISTTTWPYSRTNNSKKRNSLDIYGSLRRTRTPDEPKSITRVISPPESDGQINQPIRTPTKNTANIGIPGDRNSGDFEDKSVYFMPWIPRTSSTLQKEYSDTTDSVFPSSYSSFTDEPSVQASVSSRNVQLLTMVEDNTTPPIMTTQNGAPGRHPSRKAYVDLTHAYSVGNAVSPIQEEPVSILKDPMKSRFNSQPKSILKRQSSERKNSNDLFSKIHASKRKMKVKSDSGTFPRMSLGASGQWGSNSSLNSSCSVSTTRSITFSDIAYVDNMPVKVNLISGKPQTRMEDFKALLKEHNKFSHATESAMSALYINTNVARPSSAELSPSDTSHSSGSDLSEGSQSPPVPRADKMVTISDLRSVMHAQRVRGQNGHGASQQMQQAPSNPTPLSRNNLMQEISEKAPVSANRSDAITEMERTMVTRRNSGSSVRTDENPGNMLSILSSMKTSVKRNSVASSHGSEHGYTSDDWQ</sequence>
<accession>A0ABM0GN70</accession>
<dbReference type="Proteomes" id="UP000694865">
    <property type="component" value="Unplaced"/>
</dbReference>